<keyword evidence="4" id="KW-0690">Ribosome biogenesis</keyword>
<evidence type="ECO:0000313" key="8">
    <source>
        <dbReference type="Proteomes" id="UP000186895"/>
    </source>
</evidence>
<evidence type="ECO:0000256" key="3">
    <source>
        <dbReference type="ARBA" id="ARBA00015716"/>
    </source>
</evidence>
<dbReference type="eggNOG" id="COG1399">
    <property type="taxonomic scope" value="Bacteria"/>
</dbReference>
<comment type="function">
    <text evidence="1">Plays a role in synthesis, processing and/or stability of 23S rRNA.</text>
</comment>
<dbReference type="EMBL" id="FTMN01000003">
    <property type="protein sequence ID" value="SIQ25864.1"/>
    <property type="molecule type" value="Genomic_DNA"/>
</dbReference>
<comment type="similarity">
    <text evidence="2">Belongs to the DUF177 domain family.</text>
</comment>
<accession>A0A1N6RAJ5</accession>
<evidence type="ECO:0000256" key="1">
    <source>
        <dbReference type="ARBA" id="ARBA00002868"/>
    </source>
</evidence>
<keyword evidence="8" id="KW-1185">Reference proteome</keyword>
<sequence>MSYGPLPKKIEPRKLAEWETALAGTAAIAAMPRLASNLVTDEGVVDVDLQFAKDEQNLCILTGHAHGSVLMTCQRCLEPVKVDVNAEFNLAVALTDEQAKHLPRSYDPLIIETDEIELLPVIEDELMLSLPLVPYHDDCSIQTSFGDAETARTQEEKPNPFSVLAQLKKADKS</sequence>
<dbReference type="RefSeq" id="WP_076462396.1">
    <property type="nucleotide sequence ID" value="NZ_FTMN01000003.1"/>
</dbReference>
<evidence type="ECO:0000256" key="2">
    <source>
        <dbReference type="ARBA" id="ARBA00010740"/>
    </source>
</evidence>
<dbReference type="InterPro" id="IPR003772">
    <property type="entry name" value="YceD"/>
</dbReference>
<evidence type="ECO:0000256" key="5">
    <source>
        <dbReference type="ARBA" id="ARBA00031841"/>
    </source>
</evidence>
<proteinExistence type="inferred from homology"/>
<name>A0A1N6RAJ5_9GAMM</name>
<gene>
    <name evidence="7" type="ORF">SAMN05421647_103210</name>
</gene>
<dbReference type="STRING" id="49186.SAMN05421647_103210"/>
<dbReference type="GO" id="GO:0005829">
    <property type="term" value="C:cytosol"/>
    <property type="evidence" value="ECO:0007669"/>
    <property type="project" value="TreeGrafter"/>
</dbReference>
<evidence type="ECO:0000256" key="6">
    <source>
        <dbReference type="SAM" id="MobiDB-lite"/>
    </source>
</evidence>
<organism evidence="7 8">
    <name type="scientific">Marinobacterium stanieri</name>
    <dbReference type="NCBI Taxonomy" id="49186"/>
    <lineage>
        <taxon>Bacteria</taxon>
        <taxon>Pseudomonadati</taxon>
        <taxon>Pseudomonadota</taxon>
        <taxon>Gammaproteobacteria</taxon>
        <taxon>Oceanospirillales</taxon>
        <taxon>Oceanospirillaceae</taxon>
        <taxon>Marinobacterium</taxon>
    </lineage>
</organism>
<dbReference type="InterPro" id="IPR039255">
    <property type="entry name" value="YceD_bac"/>
</dbReference>
<dbReference type="Proteomes" id="UP000186895">
    <property type="component" value="Unassembled WGS sequence"/>
</dbReference>
<dbReference type="PANTHER" id="PTHR38099">
    <property type="entry name" value="LARGE RIBOSOMAL RNA SUBUNIT ACCUMULATION PROTEIN YCED"/>
    <property type="match status" value="1"/>
</dbReference>
<dbReference type="GO" id="GO:0042254">
    <property type="term" value="P:ribosome biogenesis"/>
    <property type="evidence" value="ECO:0007669"/>
    <property type="project" value="UniProtKB-KW"/>
</dbReference>
<protein>
    <recommendedName>
        <fullName evidence="3">Large ribosomal RNA subunit accumulation protein YceD</fullName>
    </recommendedName>
    <alternativeName>
        <fullName evidence="5">23S rRNA accumulation protein YceD</fullName>
    </alternativeName>
</protein>
<evidence type="ECO:0000313" key="7">
    <source>
        <dbReference type="EMBL" id="SIQ25864.1"/>
    </source>
</evidence>
<feature type="region of interest" description="Disordered" evidence="6">
    <location>
        <begin position="148"/>
        <end position="173"/>
    </location>
</feature>
<evidence type="ECO:0000256" key="4">
    <source>
        <dbReference type="ARBA" id="ARBA00022517"/>
    </source>
</evidence>
<feature type="compositionally biased region" description="Basic and acidic residues" evidence="6">
    <location>
        <begin position="149"/>
        <end position="158"/>
    </location>
</feature>
<reference evidence="7 8" key="1">
    <citation type="submission" date="2017-01" db="EMBL/GenBank/DDBJ databases">
        <authorList>
            <person name="Mah S.A."/>
            <person name="Swanson W.J."/>
            <person name="Moy G.W."/>
            <person name="Vacquier V.D."/>
        </authorList>
    </citation>
    <scope>NUCLEOTIDE SEQUENCE [LARGE SCALE GENOMIC DNA]</scope>
    <source>
        <strain evidence="7 8">DSM 7027</strain>
    </source>
</reference>
<dbReference type="PANTHER" id="PTHR38099:SF1">
    <property type="entry name" value="LARGE RIBOSOMAL RNA SUBUNIT ACCUMULATION PROTEIN YCED"/>
    <property type="match status" value="1"/>
</dbReference>
<dbReference type="AlphaFoldDB" id="A0A1N6RAJ5"/>
<dbReference type="Pfam" id="PF02620">
    <property type="entry name" value="YceD"/>
    <property type="match status" value="1"/>
</dbReference>